<evidence type="ECO:0000256" key="2">
    <source>
        <dbReference type="ARBA" id="ARBA00022649"/>
    </source>
</evidence>
<dbReference type="PANTHER" id="PTHR33755:SF5">
    <property type="entry name" value="TYPE II TOXIN-ANTITOXIN SYSTEM RELE_PARE FAMILY TOXIN"/>
    <property type="match status" value="1"/>
</dbReference>
<accession>A0AAJ5MG43</accession>
<organism evidence="3 4">
    <name type="scientific">Xanthomonas oryzae pv. oryzae</name>
    <dbReference type="NCBI Taxonomy" id="64187"/>
    <lineage>
        <taxon>Bacteria</taxon>
        <taxon>Pseudomonadati</taxon>
        <taxon>Pseudomonadota</taxon>
        <taxon>Gammaproteobacteria</taxon>
        <taxon>Lysobacterales</taxon>
        <taxon>Lysobacteraceae</taxon>
        <taxon>Xanthomonas</taxon>
    </lineage>
</organism>
<evidence type="ECO:0000256" key="1">
    <source>
        <dbReference type="ARBA" id="ARBA00006226"/>
    </source>
</evidence>
<dbReference type="PANTHER" id="PTHR33755">
    <property type="entry name" value="TOXIN PARE1-RELATED"/>
    <property type="match status" value="1"/>
</dbReference>
<dbReference type="Pfam" id="PF05016">
    <property type="entry name" value="ParE_toxin"/>
    <property type="match status" value="1"/>
</dbReference>
<dbReference type="AlphaFoldDB" id="A0AAJ5MG43"/>
<gene>
    <name evidence="3" type="ORF">IXO792_00730</name>
</gene>
<name>A0AAJ5MG43_XANOO</name>
<reference evidence="3" key="2">
    <citation type="submission" date="2020-01" db="EMBL/GenBank/DDBJ databases">
        <title>Complete genome investigation of Xanthomonas oryzae strains.</title>
        <authorList>
            <person name="Kaur A."/>
            <person name="Bansal K."/>
            <person name="Patil P.B."/>
        </authorList>
    </citation>
    <scope>NUCLEOTIDE SEQUENCE</scope>
    <source>
        <strain evidence="3">IXO792</strain>
    </source>
</reference>
<dbReference type="RefSeq" id="WP_075239626.1">
    <property type="nucleotide sequence ID" value="NZ_CP046148.1"/>
</dbReference>
<evidence type="ECO:0000313" key="4">
    <source>
        <dbReference type="Proteomes" id="UP000187097"/>
    </source>
</evidence>
<proteinExistence type="inferred from homology"/>
<dbReference type="InterPro" id="IPR051803">
    <property type="entry name" value="TA_system_RelE-like_toxin"/>
</dbReference>
<keyword evidence="2" id="KW-1277">Toxin-antitoxin system</keyword>
<dbReference type="Proteomes" id="UP000187097">
    <property type="component" value="Chromosome"/>
</dbReference>
<comment type="similarity">
    <text evidence="1">Belongs to the RelE toxin family.</text>
</comment>
<dbReference type="InterPro" id="IPR035093">
    <property type="entry name" value="RelE/ParE_toxin_dom_sf"/>
</dbReference>
<dbReference type="InterPro" id="IPR007712">
    <property type="entry name" value="RelE/ParE_toxin"/>
</dbReference>
<dbReference type="EMBL" id="CP047493">
    <property type="protein sequence ID" value="UXW03332.1"/>
    <property type="molecule type" value="Genomic_DNA"/>
</dbReference>
<dbReference type="Gene3D" id="3.30.2310.20">
    <property type="entry name" value="RelE-like"/>
    <property type="match status" value="1"/>
</dbReference>
<protein>
    <submittedName>
        <fullName evidence="3">Type II toxin-antitoxin system RelE/ParE family toxin</fullName>
    </submittedName>
</protein>
<sequence length="133" mass="14907">MVWSAPTLADLEATADDIAIDNVPAAAALVKRVFAHVEQLIEPPDSGSRLQELKRSRYRQIVEPPCRVIYRLDGQRIVVVHVLRSERALRKRRISRWKRLTKRRRSRPVGAACAPCCMDNASTPVVNALSTPG</sequence>
<reference evidence="3" key="1">
    <citation type="submission" date="2015-01" db="EMBL/GenBank/DDBJ databases">
        <authorList>
            <person name="Midha S."/>
            <person name="Anil M.G."/>
            <person name="Mishra D."/>
            <person name="Brahma K."/>
            <person name="Laha G.S."/>
            <person name="Sundaram R.M."/>
            <person name="Sonti R.V."/>
            <person name="Patil P.B."/>
        </authorList>
    </citation>
    <scope>NUCLEOTIDE SEQUENCE</scope>
    <source>
        <strain evidence="3">IXO792</strain>
    </source>
</reference>
<evidence type="ECO:0000313" key="3">
    <source>
        <dbReference type="EMBL" id="UXW03332.1"/>
    </source>
</evidence>